<dbReference type="AlphaFoldDB" id="A0AAV9PQR0"/>
<protein>
    <submittedName>
        <fullName evidence="2">Uncharacterized protein</fullName>
    </submittedName>
</protein>
<feature type="region of interest" description="Disordered" evidence="1">
    <location>
        <begin position="1"/>
        <end position="71"/>
    </location>
</feature>
<evidence type="ECO:0000256" key="1">
    <source>
        <dbReference type="SAM" id="MobiDB-lite"/>
    </source>
</evidence>
<dbReference type="GeneID" id="89921640"/>
<name>A0AAV9PQR0_9PEZI</name>
<gene>
    <name evidence="2" type="ORF">LTR77_000289</name>
</gene>
<evidence type="ECO:0000313" key="2">
    <source>
        <dbReference type="EMBL" id="KAK5175152.1"/>
    </source>
</evidence>
<organism evidence="2 3">
    <name type="scientific">Saxophila tyrrhenica</name>
    <dbReference type="NCBI Taxonomy" id="1690608"/>
    <lineage>
        <taxon>Eukaryota</taxon>
        <taxon>Fungi</taxon>
        <taxon>Dikarya</taxon>
        <taxon>Ascomycota</taxon>
        <taxon>Pezizomycotina</taxon>
        <taxon>Dothideomycetes</taxon>
        <taxon>Dothideomycetidae</taxon>
        <taxon>Mycosphaerellales</taxon>
        <taxon>Extremaceae</taxon>
        <taxon>Saxophila</taxon>
    </lineage>
</organism>
<feature type="compositionally biased region" description="Basic and acidic residues" evidence="1">
    <location>
        <begin position="114"/>
        <end position="147"/>
    </location>
</feature>
<dbReference type="Proteomes" id="UP001337655">
    <property type="component" value="Unassembled WGS sequence"/>
</dbReference>
<proteinExistence type="predicted"/>
<comment type="caution">
    <text evidence="2">The sequence shown here is derived from an EMBL/GenBank/DDBJ whole genome shotgun (WGS) entry which is preliminary data.</text>
</comment>
<sequence length="147" mass="16201">MEQQTSTPTTSPPPPYVRAPSVGPTTEPSVLNPKDTADQPAGNLSIQPPPLLDPSIDRKGQEEVAPLPTQRTWNPKRLVGLLVPFPQPNFPLASGKPIPTKYFLYVPPPPPLEVPKEGEKESRGHKAQRKWEAKIRKAKTSEPEMMS</sequence>
<evidence type="ECO:0000313" key="3">
    <source>
        <dbReference type="Proteomes" id="UP001337655"/>
    </source>
</evidence>
<accession>A0AAV9PQR0</accession>
<dbReference type="RefSeq" id="XP_064663790.1">
    <property type="nucleotide sequence ID" value="XM_064797556.1"/>
</dbReference>
<keyword evidence="3" id="KW-1185">Reference proteome</keyword>
<reference evidence="2 3" key="1">
    <citation type="submission" date="2023-08" db="EMBL/GenBank/DDBJ databases">
        <title>Black Yeasts Isolated from many extreme environments.</title>
        <authorList>
            <person name="Coleine C."/>
            <person name="Stajich J.E."/>
            <person name="Selbmann L."/>
        </authorList>
    </citation>
    <scope>NUCLEOTIDE SEQUENCE [LARGE SCALE GENOMIC DNA]</scope>
    <source>
        <strain evidence="2 3">CCFEE 5935</strain>
    </source>
</reference>
<dbReference type="EMBL" id="JAVRRT010000001">
    <property type="protein sequence ID" value="KAK5175152.1"/>
    <property type="molecule type" value="Genomic_DNA"/>
</dbReference>
<feature type="region of interest" description="Disordered" evidence="1">
    <location>
        <begin position="112"/>
        <end position="147"/>
    </location>
</feature>